<keyword evidence="5" id="KW-1185">Reference proteome</keyword>
<name>A0ABW1S7K7_9PROT</name>
<evidence type="ECO:0000256" key="1">
    <source>
        <dbReference type="ARBA" id="ARBA00009497"/>
    </source>
</evidence>
<evidence type="ECO:0000313" key="5">
    <source>
        <dbReference type="Proteomes" id="UP001596303"/>
    </source>
</evidence>
<dbReference type="PRINTS" id="PR01346">
    <property type="entry name" value="HELNAPAPROT"/>
</dbReference>
<sequence>MKNATALTDDQKAKLAKGLRAVLGDIYALYVKTHGYHWNVTGPRFKSLHELFMEQYTELWTALDEIAERLRAIGEYAPGNTEAILEYATIKPDNSVPDAESMIENLATGHDTLSATLKEALDAADEVGDDVTVDLFTQRMNVSQKTAWMLRSSI</sequence>
<evidence type="ECO:0000256" key="2">
    <source>
        <dbReference type="RuleBase" id="RU003875"/>
    </source>
</evidence>
<dbReference type="InterPro" id="IPR008331">
    <property type="entry name" value="Ferritin_DPS_dom"/>
</dbReference>
<dbReference type="InterPro" id="IPR009078">
    <property type="entry name" value="Ferritin-like_SF"/>
</dbReference>
<dbReference type="Gene3D" id="1.20.1260.10">
    <property type="match status" value="1"/>
</dbReference>
<protein>
    <submittedName>
        <fullName evidence="4">Dps family protein</fullName>
    </submittedName>
</protein>
<evidence type="ECO:0000313" key="4">
    <source>
        <dbReference type="EMBL" id="MFC6197178.1"/>
    </source>
</evidence>
<dbReference type="InterPro" id="IPR023188">
    <property type="entry name" value="DPS_DNA-bd_CS"/>
</dbReference>
<gene>
    <name evidence="4" type="ORF">ACFQDM_03770</name>
</gene>
<evidence type="ECO:0000259" key="3">
    <source>
        <dbReference type="Pfam" id="PF00210"/>
    </source>
</evidence>
<dbReference type="PANTHER" id="PTHR42932">
    <property type="entry name" value="GENERAL STRESS PROTEIN 20U"/>
    <property type="match status" value="1"/>
</dbReference>
<dbReference type="Proteomes" id="UP001596303">
    <property type="component" value="Unassembled WGS sequence"/>
</dbReference>
<dbReference type="PIRSF" id="PIRSF005900">
    <property type="entry name" value="Dps"/>
    <property type="match status" value="1"/>
</dbReference>
<dbReference type="InterPro" id="IPR012347">
    <property type="entry name" value="Ferritin-like"/>
</dbReference>
<dbReference type="InterPro" id="IPR002177">
    <property type="entry name" value="DPS_DNA-bd"/>
</dbReference>
<organism evidence="4 5">
    <name type="scientific">Ponticaulis profundi</name>
    <dbReference type="NCBI Taxonomy" id="2665222"/>
    <lineage>
        <taxon>Bacteria</taxon>
        <taxon>Pseudomonadati</taxon>
        <taxon>Pseudomonadota</taxon>
        <taxon>Alphaproteobacteria</taxon>
        <taxon>Hyphomonadales</taxon>
        <taxon>Hyphomonadaceae</taxon>
        <taxon>Ponticaulis</taxon>
    </lineage>
</organism>
<dbReference type="RefSeq" id="WP_377375684.1">
    <property type="nucleotide sequence ID" value="NZ_JBHSSW010000004.1"/>
</dbReference>
<dbReference type="CDD" id="cd01043">
    <property type="entry name" value="DPS"/>
    <property type="match status" value="1"/>
</dbReference>
<dbReference type="Pfam" id="PF00210">
    <property type="entry name" value="Ferritin"/>
    <property type="match status" value="1"/>
</dbReference>
<dbReference type="PROSITE" id="PS00819">
    <property type="entry name" value="DPS_2"/>
    <property type="match status" value="1"/>
</dbReference>
<dbReference type="PANTHER" id="PTHR42932:SF3">
    <property type="entry name" value="DNA PROTECTION DURING STARVATION PROTEIN"/>
    <property type="match status" value="1"/>
</dbReference>
<dbReference type="EMBL" id="JBHSSW010000004">
    <property type="protein sequence ID" value="MFC6197178.1"/>
    <property type="molecule type" value="Genomic_DNA"/>
</dbReference>
<comment type="caution">
    <text evidence="4">The sequence shown here is derived from an EMBL/GenBank/DDBJ whole genome shotgun (WGS) entry which is preliminary data.</text>
</comment>
<accession>A0ABW1S7K7</accession>
<proteinExistence type="inferred from homology"/>
<reference evidence="5" key="1">
    <citation type="journal article" date="2019" name="Int. J. Syst. Evol. Microbiol.">
        <title>The Global Catalogue of Microorganisms (GCM) 10K type strain sequencing project: providing services to taxonomists for standard genome sequencing and annotation.</title>
        <authorList>
            <consortium name="The Broad Institute Genomics Platform"/>
            <consortium name="The Broad Institute Genome Sequencing Center for Infectious Disease"/>
            <person name="Wu L."/>
            <person name="Ma J."/>
        </authorList>
    </citation>
    <scope>NUCLEOTIDE SEQUENCE [LARGE SCALE GENOMIC DNA]</scope>
    <source>
        <strain evidence="5">CGMCC-1.15741</strain>
    </source>
</reference>
<comment type="similarity">
    <text evidence="1 2">Belongs to the Dps family.</text>
</comment>
<dbReference type="SUPFAM" id="SSF47240">
    <property type="entry name" value="Ferritin-like"/>
    <property type="match status" value="1"/>
</dbReference>
<feature type="domain" description="Ferritin/DPS" evidence="3">
    <location>
        <begin position="17"/>
        <end position="152"/>
    </location>
</feature>